<dbReference type="Pfam" id="PF13940">
    <property type="entry name" value="Ldr_toxin"/>
    <property type="match status" value="1"/>
</dbReference>
<dbReference type="KEGG" id="cama:F384_19175"/>
<keyword evidence="1" id="KW-0472">Membrane</keyword>
<gene>
    <name evidence="2" type="ORF">F384_19175</name>
</gene>
<dbReference type="EMBL" id="CP011132">
    <property type="protein sequence ID" value="AKE60532.1"/>
    <property type="molecule type" value="Genomic_DNA"/>
</dbReference>
<organism evidence="2 3">
    <name type="scientific">Citrobacter amalonaticus Y19</name>
    <dbReference type="NCBI Taxonomy" id="1261127"/>
    <lineage>
        <taxon>Bacteria</taxon>
        <taxon>Pseudomonadati</taxon>
        <taxon>Pseudomonadota</taxon>
        <taxon>Gammaproteobacteria</taxon>
        <taxon>Enterobacterales</taxon>
        <taxon>Enterobacteriaceae</taxon>
        <taxon>Citrobacter</taxon>
    </lineage>
</organism>
<sequence>MTLTQLGIAFWHDLAAPAIAGIIAGMVVNWLRNRK</sequence>
<dbReference type="RefSeq" id="WP_046491919.1">
    <property type="nucleotide sequence ID" value="NZ_CP011132.1"/>
</dbReference>
<dbReference type="HOGENOM" id="CLU_212598_1_0_6"/>
<dbReference type="AlphaFoldDB" id="A0A0F6TXG5"/>
<feature type="transmembrane region" description="Helical" evidence="1">
    <location>
        <begin position="14"/>
        <end position="31"/>
    </location>
</feature>
<evidence type="ECO:0000313" key="2">
    <source>
        <dbReference type="EMBL" id="AKE60532.1"/>
    </source>
</evidence>
<proteinExistence type="predicted"/>
<dbReference type="PATRIC" id="fig|1261127.3.peg.4005"/>
<evidence type="ECO:0000313" key="3">
    <source>
        <dbReference type="Proteomes" id="UP000034085"/>
    </source>
</evidence>
<keyword evidence="1" id="KW-0812">Transmembrane</keyword>
<evidence type="ECO:0000256" key="1">
    <source>
        <dbReference type="SAM" id="Phobius"/>
    </source>
</evidence>
<name>A0A0F6TXG5_CITAM</name>
<keyword evidence="1" id="KW-1133">Transmembrane helix</keyword>
<dbReference type="Proteomes" id="UP000034085">
    <property type="component" value="Chromosome"/>
</dbReference>
<reference evidence="2 3" key="1">
    <citation type="journal article" date="2013" name="Appl. Microbiol. Biotechnol.">
        <title>Glycerol assimilation and production of 1,3-propanediol by Citrobacter amalonaticus Y19.</title>
        <authorList>
            <person name="Ainala S.K."/>
            <person name="Ashok S."/>
            <person name="Ko Y."/>
            <person name="Park S."/>
        </authorList>
    </citation>
    <scope>NUCLEOTIDE SEQUENCE [LARGE SCALE GENOMIC DNA]</scope>
    <source>
        <strain evidence="2 3">Y19</strain>
    </source>
</reference>
<dbReference type="InterPro" id="IPR025253">
    <property type="entry name" value="Toxin_Ldr"/>
</dbReference>
<accession>A0A0F6TXG5</accession>
<protein>
    <submittedName>
        <fullName evidence="2">Small toxic polypeptide LdrD</fullName>
    </submittedName>
</protein>